<sequence>MMQLLDCTRAPNPRRVRIFMAEKGIELPRREIDLSAGEQFSEAFRRINPECAVPVLELDDGSAICEVLAICDYLESQFPGQALLGENARQRAEVLMWNSRLEFNGLLAVAEYIRNTLKGFKDRAISGAQNYPQIPELAERGRLRAIAYFQRLDAHLDGREFIATERYTLADISAQVAVDFARWLKLDLTADCANLRRWHEAVSARPSASA</sequence>
<dbReference type="Pfam" id="PF00043">
    <property type="entry name" value="GST_C"/>
    <property type="match status" value="1"/>
</dbReference>
<organism evidence="3 4">
    <name type="scientific">Woeseia oceani</name>
    <dbReference type="NCBI Taxonomy" id="1548547"/>
    <lineage>
        <taxon>Bacteria</taxon>
        <taxon>Pseudomonadati</taxon>
        <taxon>Pseudomonadota</taxon>
        <taxon>Gammaproteobacteria</taxon>
        <taxon>Woeseiales</taxon>
        <taxon>Woeseiaceae</taxon>
        <taxon>Woeseia</taxon>
    </lineage>
</organism>
<proteinExistence type="predicted"/>
<dbReference type="STRING" id="1548547.BA177_03650"/>
<dbReference type="Proteomes" id="UP000092695">
    <property type="component" value="Chromosome"/>
</dbReference>
<evidence type="ECO:0000259" key="2">
    <source>
        <dbReference type="PROSITE" id="PS50405"/>
    </source>
</evidence>
<dbReference type="SFLD" id="SFLDG00358">
    <property type="entry name" value="Main_(cytGST)"/>
    <property type="match status" value="1"/>
</dbReference>
<dbReference type="SUPFAM" id="SSF47616">
    <property type="entry name" value="GST C-terminal domain-like"/>
    <property type="match status" value="1"/>
</dbReference>
<dbReference type="PROSITE" id="PS50404">
    <property type="entry name" value="GST_NTER"/>
    <property type="match status" value="1"/>
</dbReference>
<dbReference type="SFLD" id="SFLDS00019">
    <property type="entry name" value="Glutathione_Transferase_(cytos"/>
    <property type="match status" value="1"/>
</dbReference>
<feature type="domain" description="GST N-terminal" evidence="1">
    <location>
        <begin position="1"/>
        <end position="82"/>
    </location>
</feature>
<dbReference type="CDD" id="cd03051">
    <property type="entry name" value="GST_N_GTT2_like"/>
    <property type="match status" value="1"/>
</dbReference>
<evidence type="ECO:0000259" key="1">
    <source>
        <dbReference type="PROSITE" id="PS50404"/>
    </source>
</evidence>
<gene>
    <name evidence="3" type="ORF">BA177_03650</name>
</gene>
<protein>
    <recommendedName>
        <fullName evidence="5">Glutathione S-transferase</fullName>
    </recommendedName>
</protein>
<dbReference type="InterPro" id="IPR010987">
    <property type="entry name" value="Glutathione-S-Trfase_C-like"/>
</dbReference>
<dbReference type="Pfam" id="PF13409">
    <property type="entry name" value="GST_N_2"/>
    <property type="match status" value="1"/>
</dbReference>
<dbReference type="InterPro" id="IPR034345">
    <property type="entry name" value="Gtt2-like_N"/>
</dbReference>
<evidence type="ECO:0000313" key="4">
    <source>
        <dbReference type="Proteomes" id="UP000092695"/>
    </source>
</evidence>
<dbReference type="InterPro" id="IPR004045">
    <property type="entry name" value="Glutathione_S-Trfase_N"/>
</dbReference>
<evidence type="ECO:0008006" key="5">
    <source>
        <dbReference type="Google" id="ProtNLM"/>
    </source>
</evidence>
<dbReference type="PANTHER" id="PTHR44051">
    <property type="entry name" value="GLUTATHIONE S-TRANSFERASE-RELATED"/>
    <property type="match status" value="1"/>
</dbReference>
<dbReference type="KEGG" id="woc:BA177_03650"/>
<dbReference type="EMBL" id="CP016268">
    <property type="protein sequence ID" value="ANO52974.1"/>
    <property type="molecule type" value="Genomic_DNA"/>
</dbReference>
<reference evidence="3 4" key="1">
    <citation type="submission" date="2016-06" db="EMBL/GenBank/DDBJ databases">
        <title>Complete genome sequence of a deep-branching marine Gamma Proteobacterium Woeseia oceani type strain XK5.</title>
        <authorList>
            <person name="Mu D."/>
            <person name="Du Z."/>
        </authorList>
    </citation>
    <scope>NUCLEOTIDE SEQUENCE [LARGE SCALE GENOMIC DNA]</scope>
    <source>
        <strain evidence="3 4">XK5</strain>
    </source>
</reference>
<keyword evidence="4" id="KW-1185">Reference proteome</keyword>
<dbReference type="InterPro" id="IPR004046">
    <property type="entry name" value="GST_C"/>
</dbReference>
<dbReference type="AlphaFoldDB" id="A0A193LKP5"/>
<accession>A0A193LKP5</accession>
<name>A0A193LKP5_9GAMM</name>
<dbReference type="InterPro" id="IPR040079">
    <property type="entry name" value="Glutathione_S-Trfase"/>
</dbReference>
<dbReference type="Gene3D" id="1.20.1050.10">
    <property type="match status" value="1"/>
</dbReference>
<dbReference type="InterPro" id="IPR036282">
    <property type="entry name" value="Glutathione-S-Trfase_C_sf"/>
</dbReference>
<dbReference type="Gene3D" id="3.40.30.10">
    <property type="entry name" value="Glutaredoxin"/>
    <property type="match status" value="1"/>
</dbReference>
<feature type="domain" description="GST C-terminal" evidence="2">
    <location>
        <begin position="87"/>
        <end position="210"/>
    </location>
</feature>
<dbReference type="PROSITE" id="PS50405">
    <property type="entry name" value="GST_CTER"/>
    <property type="match status" value="1"/>
</dbReference>
<dbReference type="SUPFAM" id="SSF52833">
    <property type="entry name" value="Thioredoxin-like"/>
    <property type="match status" value="1"/>
</dbReference>
<dbReference type="PANTHER" id="PTHR44051:SF8">
    <property type="entry name" value="GLUTATHIONE S-TRANSFERASE GSTA"/>
    <property type="match status" value="1"/>
</dbReference>
<dbReference type="InterPro" id="IPR036249">
    <property type="entry name" value="Thioredoxin-like_sf"/>
</dbReference>
<evidence type="ECO:0000313" key="3">
    <source>
        <dbReference type="EMBL" id="ANO52974.1"/>
    </source>
</evidence>